<dbReference type="PANTHER" id="PTHR37804:SF1">
    <property type="entry name" value="CDAA REGULATORY PROTEIN CDAR"/>
    <property type="match status" value="1"/>
</dbReference>
<proteinExistence type="predicted"/>
<dbReference type="PANTHER" id="PTHR37804">
    <property type="entry name" value="CDAA REGULATORY PROTEIN CDAR"/>
    <property type="match status" value="1"/>
</dbReference>
<reference evidence="2 3" key="1">
    <citation type="submission" date="2022-10" db="EMBL/GenBank/DDBJ databases">
        <title>Comparative genomic analysis of Cohnella hashimotonis sp. nov., isolated from the International Space Station.</title>
        <authorList>
            <person name="Simpson A."/>
            <person name="Venkateswaran K."/>
        </authorList>
    </citation>
    <scope>NUCLEOTIDE SEQUENCE [LARGE SCALE GENOMIC DNA]</scope>
    <source>
        <strain evidence="2 3">DSM 18997</strain>
    </source>
</reference>
<dbReference type="EMBL" id="JAPDHZ010000002">
    <property type="protein sequence ID" value="MDG0791334.1"/>
    <property type="molecule type" value="Genomic_DNA"/>
</dbReference>
<organism evidence="2 3">
    <name type="scientific">Cohnella ginsengisoli</name>
    <dbReference type="NCBI Taxonomy" id="425004"/>
    <lineage>
        <taxon>Bacteria</taxon>
        <taxon>Bacillati</taxon>
        <taxon>Bacillota</taxon>
        <taxon>Bacilli</taxon>
        <taxon>Bacillales</taxon>
        <taxon>Paenibacillaceae</taxon>
        <taxon>Cohnella</taxon>
    </lineage>
</organism>
<gene>
    <name evidence="2" type="ORF">OMP38_10960</name>
</gene>
<dbReference type="Proteomes" id="UP001153387">
    <property type="component" value="Unassembled WGS sequence"/>
</dbReference>
<dbReference type="Pfam" id="PF07949">
    <property type="entry name" value="YbbR"/>
    <property type="match status" value="1"/>
</dbReference>
<dbReference type="Gene3D" id="2.170.120.30">
    <property type="match status" value="1"/>
</dbReference>
<evidence type="ECO:0000256" key="1">
    <source>
        <dbReference type="SAM" id="MobiDB-lite"/>
    </source>
</evidence>
<feature type="compositionally biased region" description="Gly residues" evidence="1">
    <location>
        <begin position="212"/>
        <end position="221"/>
    </location>
</feature>
<sequence>MDKWLSHPNAVRLISLALGILLWAVVHFNPDSTPNNVASLIETRTFTDVKVQVRGLDEQSYVLKSMDPTKVKLIVRGTPSDLLAARSDGGYIVEADLSTVKSGTHTITLRTDLPRSIQTIQVEPATVTVELEELQTKEFEVQVTPTGTPKEGYKAGAPRAASDEPGACHVAGERDGPRRPCRRLDLHRRRGQDAQGQEREARRLRRVRAGDPGRGGRSCRA</sequence>
<comment type="caution">
    <text evidence="2">The sequence shown here is derived from an EMBL/GenBank/DDBJ whole genome shotgun (WGS) entry which is preliminary data.</text>
</comment>
<dbReference type="RefSeq" id="WP_277565093.1">
    <property type="nucleotide sequence ID" value="NZ_JAPDHZ010000002.1"/>
</dbReference>
<evidence type="ECO:0000313" key="3">
    <source>
        <dbReference type="Proteomes" id="UP001153387"/>
    </source>
</evidence>
<protein>
    <submittedName>
        <fullName evidence="2">CdaR family protein</fullName>
    </submittedName>
</protein>
<feature type="region of interest" description="Disordered" evidence="1">
    <location>
        <begin position="144"/>
        <end position="221"/>
    </location>
</feature>
<dbReference type="InterPro" id="IPR053154">
    <property type="entry name" value="c-di-AMP_regulator"/>
</dbReference>
<feature type="compositionally biased region" description="Basic and acidic residues" evidence="1">
    <location>
        <begin position="171"/>
        <end position="184"/>
    </location>
</feature>
<accession>A0A9X4KGY8</accession>
<dbReference type="AlphaFoldDB" id="A0A9X4KGY8"/>
<name>A0A9X4KGY8_9BACL</name>
<keyword evidence="3" id="KW-1185">Reference proteome</keyword>
<dbReference type="InterPro" id="IPR012505">
    <property type="entry name" value="YbbR"/>
</dbReference>
<evidence type="ECO:0000313" key="2">
    <source>
        <dbReference type="EMBL" id="MDG0791334.1"/>
    </source>
</evidence>